<evidence type="ECO:0000313" key="4">
    <source>
        <dbReference type="EMBL" id="AMY09586.1"/>
    </source>
</evidence>
<dbReference type="NCBIfam" id="NF007807">
    <property type="entry name" value="PRK10514.1"/>
    <property type="match status" value="1"/>
</dbReference>
<evidence type="ECO:0000256" key="1">
    <source>
        <dbReference type="ARBA" id="ARBA00022679"/>
    </source>
</evidence>
<gene>
    <name evidence="4" type="primary">yjaB</name>
    <name evidence="4" type="ORF">LuPra_02805</name>
</gene>
<evidence type="ECO:0000256" key="2">
    <source>
        <dbReference type="ARBA" id="ARBA00023315"/>
    </source>
</evidence>
<dbReference type="KEGG" id="abac:LuPra_02805"/>
<keyword evidence="5" id="KW-1185">Reference proteome</keyword>
<sequence length="158" mass="17915">MNTRRAVPADRDVLFDIWLRSVRATHDFVSMEDMQSFIPLVKDYLASSEPEFWVVCSGDGAVMGFMGLSGSKMEALFLAPEFQGRGAGRQLVQHARNLRGELTTDVNEQNHAARRFYEGCGFVVDGRSELDDTGRPYPLLHMRLRNDRRSHDQQPPDA</sequence>
<organism evidence="4 5">
    <name type="scientific">Luteitalea pratensis</name>
    <dbReference type="NCBI Taxonomy" id="1855912"/>
    <lineage>
        <taxon>Bacteria</taxon>
        <taxon>Pseudomonadati</taxon>
        <taxon>Acidobacteriota</taxon>
        <taxon>Vicinamibacteria</taxon>
        <taxon>Vicinamibacterales</taxon>
        <taxon>Vicinamibacteraceae</taxon>
        <taxon>Luteitalea</taxon>
    </lineage>
</organism>
<dbReference type="InterPro" id="IPR000182">
    <property type="entry name" value="GNAT_dom"/>
</dbReference>
<dbReference type="Gene3D" id="3.40.630.30">
    <property type="match status" value="1"/>
</dbReference>
<dbReference type="SUPFAM" id="SSF55729">
    <property type="entry name" value="Acyl-CoA N-acyltransferases (Nat)"/>
    <property type="match status" value="1"/>
</dbReference>
<dbReference type="Pfam" id="PF13508">
    <property type="entry name" value="Acetyltransf_7"/>
    <property type="match status" value="1"/>
</dbReference>
<dbReference type="RefSeq" id="WP_110171325.1">
    <property type="nucleotide sequence ID" value="NZ_CP015136.1"/>
</dbReference>
<dbReference type="PROSITE" id="PS51186">
    <property type="entry name" value="GNAT"/>
    <property type="match status" value="1"/>
</dbReference>
<keyword evidence="2 4" id="KW-0012">Acyltransferase</keyword>
<dbReference type="OrthoDB" id="88131at2"/>
<reference evidence="5" key="2">
    <citation type="submission" date="2016-04" db="EMBL/GenBank/DDBJ databases">
        <title>First Complete Genome Sequence of a Subdivision 6 Acidobacterium.</title>
        <authorList>
            <person name="Huang S."/>
            <person name="Vieira S."/>
            <person name="Bunk B."/>
            <person name="Riedel T."/>
            <person name="Sproeer C."/>
            <person name="Overmann J."/>
        </authorList>
    </citation>
    <scope>NUCLEOTIDE SEQUENCE [LARGE SCALE GENOMIC DNA]</scope>
    <source>
        <strain evidence="5">DSM 100886 HEG_-6_39</strain>
    </source>
</reference>
<dbReference type="GO" id="GO:0016747">
    <property type="term" value="F:acyltransferase activity, transferring groups other than amino-acyl groups"/>
    <property type="evidence" value="ECO:0007669"/>
    <property type="project" value="InterPro"/>
</dbReference>
<name>A0A143PMC2_LUTPR</name>
<dbReference type="CDD" id="cd04301">
    <property type="entry name" value="NAT_SF"/>
    <property type="match status" value="1"/>
</dbReference>
<dbReference type="AlphaFoldDB" id="A0A143PMC2"/>
<dbReference type="STRING" id="1855912.LuPra_02805"/>
<keyword evidence="1 4" id="KW-0808">Transferase</keyword>
<dbReference type="InterPro" id="IPR016181">
    <property type="entry name" value="Acyl_CoA_acyltransferase"/>
</dbReference>
<dbReference type="PANTHER" id="PTHR43800:SF1">
    <property type="entry name" value="PEPTIDYL-LYSINE N-ACETYLTRANSFERASE YJAB"/>
    <property type="match status" value="1"/>
</dbReference>
<accession>A0A143PMC2</accession>
<feature type="domain" description="N-acetyltransferase" evidence="3">
    <location>
        <begin position="1"/>
        <end position="147"/>
    </location>
</feature>
<reference evidence="4 5" key="1">
    <citation type="journal article" date="2016" name="Genome Announc.">
        <title>First Complete Genome Sequence of a Subdivision 6 Acidobacterium Strain.</title>
        <authorList>
            <person name="Huang S."/>
            <person name="Vieira S."/>
            <person name="Bunk B."/>
            <person name="Riedel T."/>
            <person name="Sproer C."/>
            <person name="Overmann J."/>
        </authorList>
    </citation>
    <scope>NUCLEOTIDE SEQUENCE [LARGE SCALE GENOMIC DNA]</scope>
    <source>
        <strain evidence="5">DSM 100886 HEG_-6_39</strain>
    </source>
</reference>
<dbReference type="PANTHER" id="PTHR43800">
    <property type="entry name" value="PEPTIDYL-LYSINE N-ACETYLTRANSFERASE YJAB"/>
    <property type="match status" value="1"/>
</dbReference>
<dbReference type="Proteomes" id="UP000076079">
    <property type="component" value="Chromosome"/>
</dbReference>
<protein>
    <submittedName>
        <fullName evidence="4">Putative N-acetyltransferase YjaB</fullName>
        <ecNumber evidence="4">2.3.1.-</ecNumber>
    </submittedName>
</protein>
<evidence type="ECO:0000259" key="3">
    <source>
        <dbReference type="PROSITE" id="PS51186"/>
    </source>
</evidence>
<proteinExistence type="predicted"/>
<evidence type="ECO:0000313" key="5">
    <source>
        <dbReference type="Proteomes" id="UP000076079"/>
    </source>
</evidence>
<dbReference type="EMBL" id="CP015136">
    <property type="protein sequence ID" value="AMY09586.1"/>
    <property type="molecule type" value="Genomic_DNA"/>
</dbReference>
<dbReference type="EC" id="2.3.1.-" evidence="4"/>